<dbReference type="SUPFAM" id="SSF56349">
    <property type="entry name" value="DNA breaking-rejoining enzymes"/>
    <property type="match status" value="1"/>
</dbReference>
<dbReference type="Proteomes" id="UP000054279">
    <property type="component" value="Unassembled WGS sequence"/>
</dbReference>
<dbReference type="GO" id="GO:0003677">
    <property type="term" value="F:DNA binding"/>
    <property type="evidence" value="ECO:0007669"/>
    <property type="project" value="UniProtKB-KW"/>
</dbReference>
<protein>
    <submittedName>
        <fullName evidence="2">Uncharacterized protein</fullName>
    </submittedName>
</protein>
<name>A0A0C9U4C1_SPHS4</name>
<sequence length="302" mass="33365">KKVLVVLMVGWATGTLSAYGSGLLLFHLFCDEREVQEQAHCPVDPTVLLAFVAACAGHYSGSTISNSVHAVWAWHVLHGVRWAPSRDELTAVLNGATRLAPLSSKRAQRDPWTVEMICKVCFALDPENPFDIAFYSALTTIFWTMSRSVELLVDGVNNFSLERNITQAGVKVETNGEGIPVMVFSLPWTKVSQTGEKVFWARQNGPADPYAALLTHMHVNNLQSTKLFSPGDATMHGHGLRIGSVLEYLTWGLSFEQVKHMGRWKGESFALYLWKHAVVLAPYIQAVPLRQVNGVALPPVRA</sequence>
<accession>A0A0C9U4C1</accession>
<dbReference type="SUPFAM" id="SSF47823">
    <property type="entry name" value="lambda integrase-like, N-terminal domain"/>
    <property type="match status" value="1"/>
</dbReference>
<feature type="non-terminal residue" evidence="2">
    <location>
        <position position="1"/>
    </location>
</feature>
<dbReference type="Gene3D" id="1.10.150.130">
    <property type="match status" value="1"/>
</dbReference>
<keyword evidence="1" id="KW-0238">DNA-binding</keyword>
<reference evidence="2 3" key="1">
    <citation type="submission" date="2014-06" db="EMBL/GenBank/DDBJ databases">
        <title>Evolutionary Origins and Diversification of the Mycorrhizal Mutualists.</title>
        <authorList>
            <consortium name="DOE Joint Genome Institute"/>
            <consortium name="Mycorrhizal Genomics Consortium"/>
            <person name="Kohler A."/>
            <person name="Kuo A."/>
            <person name="Nagy L.G."/>
            <person name="Floudas D."/>
            <person name="Copeland A."/>
            <person name="Barry K.W."/>
            <person name="Cichocki N."/>
            <person name="Veneault-Fourrey C."/>
            <person name="LaButti K."/>
            <person name="Lindquist E.A."/>
            <person name="Lipzen A."/>
            <person name="Lundell T."/>
            <person name="Morin E."/>
            <person name="Murat C."/>
            <person name="Riley R."/>
            <person name="Ohm R."/>
            <person name="Sun H."/>
            <person name="Tunlid A."/>
            <person name="Henrissat B."/>
            <person name="Grigoriev I.V."/>
            <person name="Hibbett D.S."/>
            <person name="Martin F."/>
        </authorList>
    </citation>
    <scope>NUCLEOTIDE SEQUENCE [LARGE SCALE GENOMIC DNA]</scope>
    <source>
        <strain evidence="2 3">SS14</strain>
    </source>
</reference>
<dbReference type="OrthoDB" id="2678913at2759"/>
<evidence type="ECO:0000313" key="2">
    <source>
        <dbReference type="EMBL" id="KIJ29094.1"/>
    </source>
</evidence>
<organism evidence="2 3">
    <name type="scientific">Sphaerobolus stellatus (strain SS14)</name>
    <dbReference type="NCBI Taxonomy" id="990650"/>
    <lineage>
        <taxon>Eukaryota</taxon>
        <taxon>Fungi</taxon>
        <taxon>Dikarya</taxon>
        <taxon>Basidiomycota</taxon>
        <taxon>Agaricomycotina</taxon>
        <taxon>Agaricomycetes</taxon>
        <taxon>Phallomycetidae</taxon>
        <taxon>Geastrales</taxon>
        <taxon>Sphaerobolaceae</taxon>
        <taxon>Sphaerobolus</taxon>
    </lineage>
</organism>
<dbReference type="InterPro" id="IPR010998">
    <property type="entry name" value="Integrase_recombinase_N"/>
</dbReference>
<proteinExistence type="predicted"/>
<gene>
    <name evidence="2" type="ORF">M422DRAFT_188923</name>
</gene>
<keyword evidence="3" id="KW-1185">Reference proteome</keyword>
<dbReference type="InterPro" id="IPR011010">
    <property type="entry name" value="DNA_brk_join_enz"/>
</dbReference>
<dbReference type="HOGENOM" id="CLU_003292_2_2_1"/>
<dbReference type="AlphaFoldDB" id="A0A0C9U4C1"/>
<evidence type="ECO:0000256" key="1">
    <source>
        <dbReference type="ARBA" id="ARBA00023125"/>
    </source>
</evidence>
<evidence type="ECO:0000313" key="3">
    <source>
        <dbReference type="Proteomes" id="UP000054279"/>
    </source>
</evidence>
<dbReference type="EMBL" id="KN837290">
    <property type="protein sequence ID" value="KIJ29094.1"/>
    <property type="molecule type" value="Genomic_DNA"/>
</dbReference>